<gene>
    <name evidence="1" type="ORF">QTO34_014366</name>
</gene>
<evidence type="ECO:0000313" key="1">
    <source>
        <dbReference type="EMBL" id="KAK1343813.1"/>
    </source>
</evidence>
<dbReference type="EMBL" id="JAULJE010000004">
    <property type="protein sequence ID" value="KAK1343813.1"/>
    <property type="molecule type" value="Genomic_DNA"/>
</dbReference>
<name>A0AA40LTX9_CNENI</name>
<comment type="caution">
    <text evidence="1">The sequence shown here is derived from an EMBL/GenBank/DDBJ whole genome shotgun (WGS) entry which is preliminary data.</text>
</comment>
<protein>
    <submittedName>
        <fullName evidence="1">Uncharacterized protein</fullName>
    </submittedName>
</protein>
<dbReference type="Proteomes" id="UP001177744">
    <property type="component" value="Unassembled WGS sequence"/>
</dbReference>
<sequence>MSAETQADFVFWLQSSILSNRYCGGNRHNRHGFNWYAWGAVYCWRAPPVLV</sequence>
<dbReference type="AlphaFoldDB" id="A0AA40LTX9"/>
<evidence type="ECO:0000313" key="2">
    <source>
        <dbReference type="Proteomes" id="UP001177744"/>
    </source>
</evidence>
<proteinExistence type="predicted"/>
<keyword evidence="2" id="KW-1185">Reference proteome</keyword>
<reference evidence="1" key="1">
    <citation type="submission" date="2023-06" db="EMBL/GenBank/DDBJ databases">
        <title>Reference genome for the Northern bat (Eptesicus nilssonii), a most northern bat species.</title>
        <authorList>
            <person name="Laine V.N."/>
            <person name="Pulliainen A.T."/>
            <person name="Lilley T.M."/>
        </authorList>
    </citation>
    <scope>NUCLEOTIDE SEQUENCE</scope>
    <source>
        <strain evidence="1">BLF_Eptnil</strain>
        <tissue evidence="1">Kidney</tissue>
    </source>
</reference>
<organism evidence="1 2">
    <name type="scientific">Cnephaeus nilssonii</name>
    <name type="common">Northern bat</name>
    <name type="synonym">Eptesicus nilssonii</name>
    <dbReference type="NCBI Taxonomy" id="3371016"/>
    <lineage>
        <taxon>Eukaryota</taxon>
        <taxon>Metazoa</taxon>
        <taxon>Chordata</taxon>
        <taxon>Craniata</taxon>
        <taxon>Vertebrata</taxon>
        <taxon>Euteleostomi</taxon>
        <taxon>Mammalia</taxon>
        <taxon>Eutheria</taxon>
        <taxon>Laurasiatheria</taxon>
        <taxon>Chiroptera</taxon>
        <taxon>Yangochiroptera</taxon>
        <taxon>Vespertilionidae</taxon>
        <taxon>Cnephaeus</taxon>
    </lineage>
</organism>
<accession>A0AA40LTX9</accession>